<comment type="similarity">
    <text evidence="2 6">Belongs to the 4-toluene sulfonate uptake permease (TSUP) (TC 2.A.102) family.</text>
</comment>
<name>A0ABS3Q6Z8_9GAMM</name>
<feature type="transmembrane region" description="Helical" evidence="6">
    <location>
        <begin position="77"/>
        <end position="96"/>
    </location>
</feature>
<feature type="transmembrane region" description="Helical" evidence="6">
    <location>
        <begin position="169"/>
        <end position="196"/>
    </location>
</feature>
<gene>
    <name evidence="7" type="ORF">J3998_09975</name>
</gene>
<dbReference type="Pfam" id="PF01925">
    <property type="entry name" value="TauE"/>
    <property type="match status" value="2"/>
</dbReference>
<keyword evidence="3 6" id="KW-0812">Transmembrane</keyword>
<evidence type="ECO:0000256" key="6">
    <source>
        <dbReference type="RuleBase" id="RU363041"/>
    </source>
</evidence>
<comment type="caution">
    <text evidence="7">The sequence shown here is derived from an EMBL/GenBank/DDBJ whole genome shotgun (WGS) entry which is preliminary data.</text>
</comment>
<evidence type="ECO:0000256" key="5">
    <source>
        <dbReference type="ARBA" id="ARBA00023136"/>
    </source>
</evidence>
<dbReference type="RefSeq" id="WP_208150518.1">
    <property type="nucleotide sequence ID" value="NZ_JAGETV010000020.1"/>
</dbReference>
<keyword evidence="5 6" id="KW-0472">Membrane</keyword>
<reference evidence="7 8" key="1">
    <citation type="submission" date="2021-03" db="EMBL/GenBank/DDBJ databases">
        <title>Thiomicrorhabdus sp.nov.,novel sulfur-oxidizing bacteria isolated from coastal sediment.</title>
        <authorList>
            <person name="Liu X."/>
        </authorList>
    </citation>
    <scope>NUCLEOTIDE SEQUENCE [LARGE SCALE GENOMIC DNA]</scope>
    <source>
        <strain evidence="7 8">6S2-11</strain>
    </source>
</reference>
<feature type="transmembrane region" description="Helical" evidence="6">
    <location>
        <begin position="7"/>
        <end position="27"/>
    </location>
</feature>
<dbReference type="Proteomes" id="UP000664835">
    <property type="component" value="Unassembled WGS sequence"/>
</dbReference>
<proteinExistence type="inferred from homology"/>
<organism evidence="7 8">
    <name type="scientific">Thiomicrorhabdus marina</name>
    <dbReference type="NCBI Taxonomy" id="2818442"/>
    <lineage>
        <taxon>Bacteria</taxon>
        <taxon>Pseudomonadati</taxon>
        <taxon>Pseudomonadota</taxon>
        <taxon>Gammaproteobacteria</taxon>
        <taxon>Thiotrichales</taxon>
        <taxon>Piscirickettsiaceae</taxon>
        <taxon>Thiomicrorhabdus</taxon>
    </lineage>
</organism>
<sequence>MQSRRGIVHSFIGGGAIGSLGGLIGLGGAEFRLPLLISYYGFAAIQAVMLNKVMSLVVVASAILFRSDVVPFSELWGHNEIIFTLLAGSLIGAWLGADWVTKLANQTLYKLIAALLVAMAALLIWGHSFSGQVNWQLSFTERLLFGISAGFAIGVVASVMGVAGGELLIPTIMLLFGADIILAGSLAMMVSLPTMLTGLARYRKDARFAVVVEQKRFALAMIFGSIAGAALGGYLLSFVETDMLLLMLAALLLISAYKVYRHD</sequence>
<evidence type="ECO:0000256" key="3">
    <source>
        <dbReference type="ARBA" id="ARBA00022692"/>
    </source>
</evidence>
<accession>A0ABS3Q6Z8</accession>
<dbReference type="EMBL" id="JAGETV010000020">
    <property type="protein sequence ID" value="MBO1927903.1"/>
    <property type="molecule type" value="Genomic_DNA"/>
</dbReference>
<keyword evidence="8" id="KW-1185">Reference proteome</keyword>
<dbReference type="InterPro" id="IPR002781">
    <property type="entry name" value="TM_pro_TauE-like"/>
</dbReference>
<feature type="transmembrane region" description="Helical" evidence="6">
    <location>
        <begin position="143"/>
        <end position="163"/>
    </location>
</feature>
<feature type="transmembrane region" description="Helical" evidence="6">
    <location>
        <begin position="108"/>
        <end position="131"/>
    </location>
</feature>
<evidence type="ECO:0000256" key="2">
    <source>
        <dbReference type="ARBA" id="ARBA00009142"/>
    </source>
</evidence>
<feature type="transmembrane region" description="Helical" evidence="6">
    <location>
        <begin position="39"/>
        <end position="65"/>
    </location>
</feature>
<evidence type="ECO:0000256" key="4">
    <source>
        <dbReference type="ARBA" id="ARBA00022989"/>
    </source>
</evidence>
<dbReference type="PANTHER" id="PTHR43701">
    <property type="entry name" value="MEMBRANE TRANSPORTER PROTEIN MJ0441-RELATED"/>
    <property type="match status" value="1"/>
</dbReference>
<comment type="subcellular location">
    <subcellularLocation>
        <location evidence="6">Cell membrane</location>
        <topology evidence="6">Multi-pass membrane protein</topology>
    </subcellularLocation>
    <subcellularLocation>
        <location evidence="1">Membrane</location>
        <topology evidence="1">Multi-pass membrane protein</topology>
    </subcellularLocation>
</comment>
<evidence type="ECO:0000313" key="7">
    <source>
        <dbReference type="EMBL" id="MBO1927903.1"/>
    </source>
</evidence>
<keyword evidence="6" id="KW-1003">Cell membrane</keyword>
<protein>
    <recommendedName>
        <fullName evidence="6">Probable membrane transporter protein</fullName>
    </recommendedName>
</protein>
<feature type="transmembrane region" description="Helical" evidence="6">
    <location>
        <begin position="217"/>
        <end position="237"/>
    </location>
</feature>
<evidence type="ECO:0000313" key="8">
    <source>
        <dbReference type="Proteomes" id="UP000664835"/>
    </source>
</evidence>
<dbReference type="PANTHER" id="PTHR43701:SF2">
    <property type="entry name" value="MEMBRANE TRANSPORTER PROTEIN YJNA-RELATED"/>
    <property type="match status" value="1"/>
</dbReference>
<evidence type="ECO:0000256" key="1">
    <source>
        <dbReference type="ARBA" id="ARBA00004141"/>
    </source>
</evidence>
<keyword evidence="4 6" id="KW-1133">Transmembrane helix</keyword>
<feature type="transmembrane region" description="Helical" evidence="6">
    <location>
        <begin position="243"/>
        <end position="260"/>
    </location>
</feature>
<dbReference type="InterPro" id="IPR051598">
    <property type="entry name" value="TSUP/Inactive_protease-like"/>
</dbReference>